<keyword evidence="18" id="KW-1185">Reference proteome</keyword>
<evidence type="ECO:0000256" key="3">
    <source>
        <dbReference type="ARBA" id="ARBA00022729"/>
    </source>
</evidence>
<evidence type="ECO:0000256" key="8">
    <source>
        <dbReference type="PROSITE-ProRule" id="PRU00068"/>
    </source>
</evidence>
<dbReference type="GO" id="GO:0006508">
    <property type="term" value="P:proteolysis"/>
    <property type="evidence" value="ECO:0007669"/>
    <property type="project" value="InterPro"/>
</dbReference>
<dbReference type="SUPFAM" id="SSF55486">
    <property type="entry name" value="Metalloproteases ('zincins'), catalytic domain"/>
    <property type="match status" value="1"/>
</dbReference>
<evidence type="ECO:0000256" key="13">
    <source>
        <dbReference type="SAM" id="SignalP"/>
    </source>
</evidence>
<feature type="transmembrane region" description="Helical" evidence="12">
    <location>
        <begin position="801"/>
        <end position="824"/>
    </location>
</feature>
<dbReference type="Proteomes" id="UP001488838">
    <property type="component" value="Unassembled WGS sequence"/>
</dbReference>
<keyword evidence="7" id="KW-0325">Glycoprotein</keyword>
<protein>
    <recommendedName>
        <fullName evidence="19">Disintegrin and metalloproteinase domain-containing protein 15</fullName>
    </recommendedName>
</protein>
<name>A0AAW0H3V0_MYOGA</name>
<dbReference type="InterPro" id="IPR034027">
    <property type="entry name" value="Reprolysin_adamalysin"/>
</dbReference>
<dbReference type="PROSITE" id="PS01186">
    <property type="entry name" value="EGF_2"/>
    <property type="match status" value="1"/>
</dbReference>
<feature type="region of interest" description="Disordered" evidence="11">
    <location>
        <begin position="844"/>
        <end position="958"/>
    </location>
</feature>
<dbReference type="Pfam" id="PF08516">
    <property type="entry name" value="ADAM_CR"/>
    <property type="match status" value="1"/>
</dbReference>
<evidence type="ECO:0000313" key="17">
    <source>
        <dbReference type="EMBL" id="KAK7796116.1"/>
    </source>
</evidence>
<feature type="compositionally biased region" description="Pro residues" evidence="11">
    <location>
        <begin position="875"/>
        <end position="887"/>
    </location>
</feature>
<feature type="chain" id="PRO_5043497260" description="Disintegrin and metalloproteinase domain-containing protein 15" evidence="13">
    <location>
        <begin position="18"/>
        <end position="958"/>
    </location>
</feature>
<feature type="domain" description="Peptidase M12B" evidence="16">
    <location>
        <begin position="230"/>
        <end position="431"/>
    </location>
</feature>
<keyword evidence="9" id="KW-0245">EGF-like domain</keyword>
<evidence type="ECO:0000256" key="12">
    <source>
        <dbReference type="SAM" id="Phobius"/>
    </source>
</evidence>
<dbReference type="PROSITE" id="PS50214">
    <property type="entry name" value="DISINTEGRIN_2"/>
    <property type="match status" value="1"/>
</dbReference>
<keyword evidence="10" id="KW-0479">Metal-binding</keyword>
<dbReference type="AlphaFoldDB" id="A0AAW0H3V0"/>
<dbReference type="CDD" id="cd04269">
    <property type="entry name" value="ZnMc_adamalysin_II_like"/>
    <property type="match status" value="1"/>
</dbReference>
<dbReference type="PROSITE" id="PS50215">
    <property type="entry name" value="ADAM_MEPRO"/>
    <property type="match status" value="1"/>
</dbReference>
<feature type="domain" description="EGF-like" evidence="14">
    <location>
        <begin position="703"/>
        <end position="735"/>
    </location>
</feature>
<evidence type="ECO:0000256" key="7">
    <source>
        <dbReference type="ARBA" id="ARBA00023180"/>
    </source>
</evidence>
<dbReference type="InterPro" id="IPR000742">
    <property type="entry name" value="EGF"/>
</dbReference>
<dbReference type="Pfam" id="PF01421">
    <property type="entry name" value="Reprolysin"/>
    <property type="match status" value="1"/>
</dbReference>
<comment type="caution">
    <text evidence="9">Lacks conserved residue(s) required for the propagation of feature annotation.</text>
</comment>
<dbReference type="SMART" id="SM00608">
    <property type="entry name" value="ACR"/>
    <property type="match status" value="1"/>
</dbReference>
<feature type="binding site" evidence="10">
    <location>
        <position position="375"/>
    </location>
    <ligand>
        <name>Zn(2+)</name>
        <dbReference type="ChEBI" id="CHEBI:29105"/>
        <note>catalytic</note>
    </ligand>
</feature>
<dbReference type="PANTHER" id="PTHR11905:SF130">
    <property type="entry name" value="DISINTEGRIN AND METALLOPROTEINASE DOMAIN-CONTAINING PROTEIN 15"/>
    <property type="match status" value="1"/>
</dbReference>
<evidence type="ECO:0000256" key="4">
    <source>
        <dbReference type="ARBA" id="ARBA00022989"/>
    </source>
</evidence>
<dbReference type="GO" id="GO:0045087">
    <property type="term" value="P:innate immune response"/>
    <property type="evidence" value="ECO:0007669"/>
    <property type="project" value="TreeGrafter"/>
</dbReference>
<keyword evidence="5 12" id="KW-0472">Membrane</keyword>
<dbReference type="GO" id="GO:0005178">
    <property type="term" value="F:integrin binding"/>
    <property type="evidence" value="ECO:0007669"/>
    <property type="project" value="TreeGrafter"/>
</dbReference>
<gene>
    <name evidence="17" type="ORF">U0070_013770</name>
</gene>
<feature type="domain" description="Disintegrin" evidence="15">
    <location>
        <begin position="438"/>
        <end position="558"/>
    </location>
</feature>
<evidence type="ECO:0000256" key="2">
    <source>
        <dbReference type="ARBA" id="ARBA00022692"/>
    </source>
</evidence>
<dbReference type="Gene3D" id="4.10.70.10">
    <property type="entry name" value="Disintegrin domain"/>
    <property type="match status" value="2"/>
</dbReference>
<evidence type="ECO:0000256" key="6">
    <source>
        <dbReference type="ARBA" id="ARBA00023157"/>
    </source>
</evidence>
<evidence type="ECO:0000256" key="5">
    <source>
        <dbReference type="ARBA" id="ARBA00023136"/>
    </source>
</evidence>
<dbReference type="InterPro" id="IPR001590">
    <property type="entry name" value="Peptidase_M12B"/>
</dbReference>
<dbReference type="GO" id="GO:0005615">
    <property type="term" value="C:extracellular space"/>
    <property type="evidence" value="ECO:0007669"/>
    <property type="project" value="TreeGrafter"/>
</dbReference>
<organism evidence="17 18">
    <name type="scientific">Myodes glareolus</name>
    <name type="common">Bank vole</name>
    <name type="synonym">Clethrionomys glareolus</name>
    <dbReference type="NCBI Taxonomy" id="447135"/>
    <lineage>
        <taxon>Eukaryota</taxon>
        <taxon>Metazoa</taxon>
        <taxon>Chordata</taxon>
        <taxon>Craniata</taxon>
        <taxon>Vertebrata</taxon>
        <taxon>Euteleostomi</taxon>
        <taxon>Mammalia</taxon>
        <taxon>Eutheria</taxon>
        <taxon>Euarchontoglires</taxon>
        <taxon>Glires</taxon>
        <taxon>Rodentia</taxon>
        <taxon>Myomorpha</taxon>
        <taxon>Muroidea</taxon>
        <taxon>Cricetidae</taxon>
        <taxon>Arvicolinae</taxon>
        <taxon>Myodes</taxon>
    </lineage>
</organism>
<proteinExistence type="predicted"/>
<reference evidence="17 18" key="1">
    <citation type="journal article" date="2023" name="bioRxiv">
        <title>Conserved and derived expression patterns and positive selection on dental genes reveal complex evolutionary context of ever-growing rodent molars.</title>
        <authorList>
            <person name="Calamari Z.T."/>
            <person name="Song A."/>
            <person name="Cohen E."/>
            <person name="Akter M."/>
            <person name="Roy R.D."/>
            <person name="Hallikas O."/>
            <person name="Christensen M.M."/>
            <person name="Li P."/>
            <person name="Marangoni P."/>
            <person name="Jernvall J."/>
            <person name="Klein O.D."/>
        </authorList>
    </citation>
    <scope>NUCLEOTIDE SEQUENCE [LARGE SCALE GENOMIC DNA]</scope>
    <source>
        <strain evidence="17">V071</strain>
    </source>
</reference>
<evidence type="ECO:0000256" key="11">
    <source>
        <dbReference type="SAM" id="MobiDB-lite"/>
    </source>
</evidence>
<dbReference type="Gene3D" id="3.40.390.10">
    <property type="entry name" value="Collagenase (Catalytic Domain)"/>
    <property type="match status" value="1"/>
</dbReference>
<feature type="compositionally biased region" description="Pro residues" evidence="11">
    <location>
        <begin position="848"/>
        <end position="857"/>
    </location>
</feature>
<comment type="caution">
    <text evidence="17">The sequence shown here is derived from an EMBL/GenBank/DDBJ whole genome shotgun (WGS) entry which is preliminary data.</text>
</comment>
<evidence type="ECO:0000259" key="15">
    <source>
        <dbReference type="PROSITE" id="PS50214"/>
    </source>
</evidence>
<dbReference type="Gene3D" id="2.60.120.260">
    <property type="entry name" value="Galactose-binding domain-like"/>
    <property type="match status" value="1"/>
</dbReference>
<keyword evidence="2 12" id="KW-0812">Transmembrane</keyword>
<feature type="binding site" evidence="10">
    <location>
        <position position="365"/>
    </location>
    <ligand>
        <name>Zn(2+)</name>
        <dbReference type="ChEBI" id="CHEBI:29105"/>
        <note>catalytic</note>
    </ligand>
</feature>
<dbReference type="GO" id="GO:0046872">
    <property type="term" value="F:metal ion binding"/>
    <property type="evidence" value="ECO:0007669"/>
    <property type="project" value="UniProtKB-KW"/>
</dbReference>
<comment type="subcellular location">
    <subcellularLocation>
        <location evidence="1">Membrane</location>
        <topology evidence="1">Single-pass type I membrane protein</topology>
    </subcellularLocation>
</comment>
<dbReference type="SUPFAM" id="SSF57552">
    <property type="entry name" value="Blood coagulation inhibitor (disintegrin)"/>
    <property type="match status" value="2"/>
</dbReference>
<feature type="disulfide bond" evidence="9">
    <location>
        <begin position="725"/>
        <end position="734"/>
    </location>
</feature>
<dbReference type="GO" id="GO:0004222">
    <property type="term" value="F:metalloendopeptidase activity"/>
    <property type="evidence" value="ECO:0007669"/>
    <property type="project" value="InterPro"/>
</dbReference>
<evidence type="ECO:0000256" key="10">
    <source>
        <dbReference type="PROSITE-ProRule" id="PRU00276"/>
    </source>
</evidence>
<dbReference type="FunFam" id="3.40.390.10:FF:000014">
    <property type="entry name" value="disintegrin and metalloproteinase domain-containing protein 11"/>
    <property type="match status" value="1"/>
</dbReference>
<keyword evidence="3 13" id="KW-0732">Signal</keyword>
<dbReference type="InterPro" id="IPR001762">
    <property type="entry name" value="Disintegrin_dom"/>
</dbReference>
<feature type="disulfide bond" evidence="9">
    <location>
        <begin position="707"/>
        <end position="717"/>
    </location>
</feature>
<evidence type="ECO:0000256" key="1">
    <source>
        <dbReference type="ARBA" id="ARBA00004479"/>
    </source>
</evidence>
<dbReference type="GO" id="GO:0007229">
    <property type="term" value="P:integrin-mediated signaling pathway"/>
    <property type="evidence" value="ECO:0007669"/>
    <property type="project" value="TreeGrafter"/>
</dbReference>
<dbReference type="InterPro" id="IPR036436">
    <property type="entry name" value="Disintegrin_dom_sf"/>
</dbReference>
<dbReference type="Pfam" id="PF01562">
    <property type="entry name" value="Pep_M12B_propep"/>
    <property type="match status" value="1"/>
</dbReference>
<dbReference type="GO" id="GO:0016020">
    <property type="term" value="C:membrane"/>
    <property type="evidence" value="ECO:0007669"/>
    <property type="project" value="UniProtKB-SubCell"/>
</dbReference>
<feature type="binding site" evidence="10">
    <location>
        <position position="369"/>
    </location>
    <ligand>
        <name>Zn(2+)</name>
        <dbReference type="ChEBI" id="CHEBI:29105"/>
        <note>catalytic</note>
    </ligand>
</feature>
<keyword evidence="10" id="KW-0862">Zinc</keyword>
<feature type="compositionally biased region" description="Pro residues" evidence="11">
    <location>
        <begin position="921"/>
        <end position="932"/>
    </location>
</feature>
<keyword evidence="6 9" id="KW-1015">Disulfide bond</keyword>
<keyword evidence="4 12" id="KW-1133">Transmembrane helix</keyword>
<dbReference type="Pfam" id="PF00200">
    <property type="entry name" value="Disintegrin"/>
    <property type="match status" value="1"/>
</dbReference>
<evidence type="ECO:0008006" key="19">
    <source>
        <dbReference type="Google" id="ProtNLM"/>
    </source>
</evidence>
<evidence type="ECO:0000259" key="16">
    <source>
        <dbReference type="PROSITE" id="PS50215"/>
    </source>
</evidence>
<evidence type="ECO:0000259" key="14">
    <source>
        <dbReference type="PROSITE" id="PS50026"/>
    </source>
</evidence>
<sequence>MRLALLWALGLLGAGSPRPSPPLPNIGLGTPGTPASPRIPSAIFSAPAGDTEEQQAKPERALSGSLERQVGQDSPPVSLAEMLQTGLPEALRVTVELDGESHVLELLQNRDLVPGRPTLVWYQPDGTQVVSEGHNLANCCYRGGVQGHPRSWVSLCSCSGIRGLVVLSPERSYTLELGPGDLQGPLIVSRIQDLLLPGHTCAPSWHAFLPTQAGQRRIHRLKRDVVTETKTVELVIVADNSEVRRYPDFQQLLNRTLEVALLLDTFFQSLNVRVALVGLEAWTQRDLIEMSSNPAVLLDSFLRWRRTDLLPRLPHDSAQLVTGTSFSGPMVGMAVQNSICSPDFSGGVNMDHSTSILGVASSIAHELGHSLGLDHDSPGSSCPCPGPAPAKSCIMEASTDFLPGLNFSNCSRQALDKALLDGMGSCLFERLPNLAPMSPLCGNMFVDPGEQCDCGFPDECTDPCCDHFTCQLRPGAQCASDGPCCQDCKVGVDPRPATPKLPCQVSSWLNLPSTYFVYHPPQLQPADRQCRPRRDDCDLPEFCPGDSSQCPPDLRLGDGEPCASGQAVCMHGRCASYSQQCQSLWGPGAQPATPLCLQTANTRGDAFGSCGRSPNGSYVPCTPRDAICGQLQCQWGRSQPLLGSVQDLLSEVLDANGVQLNCSWAHLDLGNDVAQPLLALPGTACGPGLVCIDHRCQSVNLLGAQECRSKCHGHGVCDSSRNCRCEEGWAPPDCKAPLKGSWEMGPRRAGGNGSTLPFSLVLFQLLGSWPPEAAFVSEYFIDCLSLLLSSLCHPLFTATSALTTGLLLSLLLLLVLVLLGASYWHRARLRQRLCQLKGSGCQYRAAQPNPPERPGPPQRAQQMPGTKQASAIIFPVPPSRPLPPNPVPKKLQAELADRSNPPTRPLPADPVVRHPKSQGPTKPPPPRKPLPANPHGRHPSGDLPDPADGSMQLVVPSR</sequence>
<dbReference type="EMBL" id="JBBHLL010001419">
    <property type="protein sequence ID" value="KAK7796116.1"/>
    <property type="molecule type" value="Genomic_DNA"/>
</dbReference>
<feature type="signal peptide" evidence="13">
    <location>
        <begin position="1"/>
        <end position="17"/>
    </location>
</feature>
<dbReference type="PANTHER" id="PTHR11905">
    <property type="entry name" value="ADAM A DISINTEGRIN AND METALLOPROTEASE DOMAIN"/>
    <property type="match status" value="1"/>
</dbReference>
<dbReference type="InterPro" id="IPR006586">
    <property type="entry name" value="ADAM_Cys-rich"/>
</dbReference>
<feature type="region of interest" description="Disordered" evidence="11">
    <location>
        <begin position="18"/>
        <end position="73"/>
    </location>
</feature>
<evidence type="ECO:0000256" key="9">
    <source>
        <dbReference type="PROSITE-ProRule" id="PRU00076"/>
    </source>
</evidence>
<feature type="active site" evidence="10">
    <location>
        <position position="366"/>
    </location>
</feature>
<dbReference type="SMART" id="SM00050">
    <property type="entry name" value="DISIN"/>
    <property type="match status" value="1"/>
</dbReference>
<dbReference type="InterPro" id="IPR024079">
    <property type="entry name" value="MetalloPept_cat_dom_sf"/>
</dbReference>
<accession>A0AAW0H3V0</accession>
<evidence type="ECO:0000313" key="18">
    <source>
        <dbReference type="Proteomes" id="UP001488838"/>
    </source>
</evidence>
<dbReference type="PROSITE" id="PS50026">
    <property type="entry name" value="EGF_3"/>
    <property type="match status" value="1"/>
</dbReference>
<feature type="disulfide bond" evidence="8">
    <location>
        <begin position="530"/>
        <end position="550"/>
    </location>
</feature>
<dbReference type="InterPro" id="IPR002870">
    <property type="entry name" value="Peptidase_M12B_N"/>
</dbReference>